<name>A0ABS3J9D6_9HYPH</name>
<sequence>MAVKWQVQFFDAGVQADLEAMSQDIMASFLRIVRLIESEGLHKMREPYVKHLEGPVWEMRMKGKDGIARAAYVAASGRRVVVVHVFSKKTQKTPRREIETALRRAKEVI</sequence>
<gene>
    <name evidence="1" type="ORF">J1C47_21755</name>
</gene>
<reference evidence="1 2" key="1">
    <citation type="submission" date="2021-03" db="EMBL/GenBank/DDBJ databases">
        <title>Whole genome sequence of Jiella sp. MQZ13P-4.</title>
        <authorList>
            <person name="Tuo L."/>
        </authorList>
    </citation>
    <scope>NUCLEOTIDE SEQUENCE [LARGE SCALE GENOMIC DNA]</scope>
    <source>
        <strain evidence="1 2">MQZ13P-4</strain>
    </source>
</reference>
<keyword evidence="2" id="KW-1185">Reference proteome</keyword>
<dbReference type="Proteomes" id="UP000664288">
    <property type="component" value="Unassembled WGS sequence"/>
</dbReference>
<dbReference type="InterPro" id="IPR009241">
    <property type="entry name" value="HigB-like"/>
</dbReference>
<dbReference type="Pfam" id="PF05973">
    <property type="entry name" value="Gp49"/>
    <property type="match status" value="1"/>
</dbReference>
<dbReference type="RefSeq" id="WP_207352916.1">
    <property type="nucleotide sequence ID" value="NZ_JAFMPY010000036.1"/>
</dbReference>
<protein>
    <submittedName>
        <fullName evidence="1">Type II toxin-antitoxin system RelE/ParE family toxin</fullName>
    </submittedName>
</protein>
<accession>A0ABS3J9D6</accession>
<organism evidence="1 2">
    <name type="scientific">Jiella sonneratiae</name>
    <dbReference type="NCBI Taxonomy" id="2816856"/>
    <lineage>
        <taxon>Bacteria</taxon>
        <taxon>Pseudomonadati</taxon>
        <taxon>Pseudomonadota</taxon>
        <taxon>Alphaproteobacteria</taxon>
        <taxon>Hyphomicrobiales</taxon>
        <taxon>Aurantimonadaceae</taxon>
        <taxon>Jiella</taxon>
    </lineage>
</organism>
<proteinExistence type="predicted"/>
<evidence type="ECO:0000313" key="1">
    <source>
        <dbReference type="EMBL" id="MBO0906284.1"/>
    </source>
</evidence>
<evidence type="ECO:0000313" key="2">
    <source>
        <dbReference type="Proteomes" id="UP000664288"/>
    </source>
</evidence>
<comment type="caution">
    <text evidence="1">The sequence shown here is derived from an EMBL/GenBank/DDBJ whole genome shotgun (WGS) entry which is preliminary data.</text>
</comment>
<dbReference type="EMBL" id="JAFMPY010000036">
    <property type="protein sequence ID" value="MBO0906284.1"/>
    <property type="molecule type" value="Genomic_DNA"/>
</dbReference>